<protein>
    <submittedName>
        <fullName evidence="2">Uncharacterized protein</fullName>
    </submittedName>
</protein>
<comment type="caution">
    <text evidence="2">The sequence shown here is derived from an EMBL/GenBank/DDBJ whole genome shotgun (WGS) entry which is preliminary data.</text>
</comment>
<feature type="region of interest" description="Disordered" evidence="1">
    <location>
        <begin position="1"/>
        <end position="28"/>
    </location>
</feature>
<feature type="compositionally biased region" description="Polar residues" evidence="1">
    <location>
        <begin position="107"/>
        <end position="124"/>
    </location>
</feature>
<dbReference type="Proteomes" id="UP000321393">
    <property type="component" value="Unassembled WGS sequence"/>
</dbReference>
<gene>
    <name evidence="2" type="ORF">E6C27_scaffold333G00410</name>
</gene>
<name>A0A5A7TGN1_CUCMM</name>
<feature type="region of interest" description="Disordered" evidence="1">
    <location>
        <begin position="59"/>
        <end position="124"/>
    </location>
</feature>
<dbReference type="EMBL" id="SSTE01017061">
    <property type="protein sequence ID" value="KAA0040821.1"/>
    <property type="molecule type" value="Genomic_DNA"/>
</dbReference>
<reference evidence="2 3" key="1">
    <citation type="submission" date="2019-08" db="EMBL/GenBank/DDBJ databases">
        <title>Draft genome sequences of two oriental melons (Cucumis melo L. var makuwa).</title>
        <authorList>
            <person name="Kwon S.-Y."/>
        </authorList>
    </citation>
    <scope>NUCLEOTIDE SEQUENCE [LARGE SCALE GENOMIC DNA]</scope>
    <source>
        <strain evidence="3">cv. SW 3</strain>
        <tissue evidence="2">Leaf</tissue>
    </source>
</reference>
<feature type="compositionally biased region" description="Low complexity" evidence="1">
    <location>
        <begin position="93"/>
        <end position="106"/>
    </location>
</feature>
<feature type="compositionally biased region" description="Polar residues" evidence="1">
    <location>
        <begin position="1"/>
        <end position="17"/>
    </location>
</feature>
<sequence>MHHDNNFSGISSTTSKPGSRRKPKVIISNSKIEDTIDVESASFEEDHVVLADVLKRKTTASSSEINVRSQLENDKKLKPSKPKNTEELYDELFGSPSSSHGFSPSGKVTTSVAPSSSQAHLSVD</sequence>
<evidence type="ECO:0000313" key="3">
    <source>
        <dbReference type="Proteomes" id="UP000321393"/>
    </source>
</evidence>
<accession>A0A5A7TGN1</accession>
<dbReference type="AlphaFoldDB" id="A0A5A7TGN1"/>
<evidence type="ECO:0000313" key="2">
    <source>
        <dbReference type="EMBL" id="KAA0040821.1"/>
    </source>
</evidence>
<evidence type="ECO:0000256" key="1">
    <source>
        <dbReference type="SAM" id="MobiDB-lite"/>
    </source>
</evidence>
<feature type="compositionally biased region" description="Polar residues" evidence="1">
    <location>
        <begin position="59"/>
        <end position="70"/>
    </location>
</feature>
<proteinExistence type="predicted"/>
<organism evidence="2 3">
    <name type="scientific">Cucumis melo var. makuwa</name>
    <name type="common">Oriental melon</name>
    <dbReference type="NCBI Taxonomy" id="1194695"/>
    <lineage>
        <taxon>Eukaryota</taxon>
        <taxon>Viridiplantae</taxon>
        <taxon>Streptophyta</taxon>
        <taxon>Embryophyta</taxon>
        <taxon>Tracheophyta</taxon>
        <taxon>Spermatophyta</taxon>
        <taxon>Magnoliopsida</taxon>
        <taxon>eudicotyledons</taxon>
        <taxon>Gunneridae</taxon>
        <taxon>Pentapetalae</taxon>
        <taxon>rosids</taxon>
        <taxon>fabids</taxon>
        <taxon>Cucurbitales</taxon>
        <taxon>Cucurbitaceae</taxon>
        <taxon>Benincaseae</taxon>
        <taxon>Cucumis</taxon>
    </lineage>
</organism>